<dbReference type="InterPro" id="IPR000073">
    <property type="entry name" value="AB_hydrolase_1"/>
</dbReference>
<gene>
    <name evidence="6" type="ORF">RQM59_05160</name>
</gene>
<evidence type="ECO:0000256" key="1">
    <source>
        <dbReference type="ARBA" id="ARBA00010088"/>
    </source>
</evidence>
<dbReference type="GO" id="GO:0016787">
    <property type="term" value="F:hydrolase activity"/>
    <property type="evidence" value="ECO:0007669"/>
    <property type="project" value="UniProtKB-KW"/>
</dbReference>
<dbReference type="RefSeq" id="WP_349241013.1">
    <property type="nucleotide sequence ID" value="NZ_JAVTTO010000002.1"/>
</dbReference>
<evidence type="ECO:0000259" key="4">
    <source>
        <dbReference type="Pfam" id="PF00561"/>
    </source>
</evidence>
<dbReference type="PANTHER" id="PTHR43248:SF25">
    <property type="entry name" value="AB HYDROLASE-1 DOMAIN-CONTAINING PROTEIN-RELATED"/>
    <property type="match status" value="1"/>
</dbReference>
<dbReference type="InterPro" id="IPR029058">
    <property type="entry name" value="AB_hydrolase_fold"/>
</dbReference>
<evidence type="ECO:0000313" key="7">
    <source>
        <dbReference type="Proteomes" id="UP001257277"/>
    </source>
</evidence>
<reference evidence="6 7" key="1">
    <citation type="submission" date="2023-09" db="EMBL/GenBank/DDBJ databases">
        <title>Novel taxa isolated from Blanes Bay.</title>
        <authorList>
            <person name="Rey-Velasco X."/>
            <person name="Lucena T."/>
        </authorList>
    </citation>
    <scope>NUCLEOTIDE SEQUENCE [LARGE SCALE GENOMIC DNA]</scope>
    <source>
        <strain evidence="6 7">S356</strain>
    </source>
</reference>
<dbReference type="Gene3D" id="1.25.40.10">
    <property type="entry name" value="Tetratricopeptide repeat domain"/>
    <property type="match status" value="1"/>
</dbReference>
<dbReference type="Pfam" id="PF14559">
    <property type="entry name" value="TPR_19"/>
    <property type="match status" value="1"/>
</dbReference>
<name>A0ABU3LDH4_9FLAO</name>
<dbReference type="Pfam" id="PF00561">
    <property type="entry name" value="Abhydrolase_1"/>
    <property type="match status" value="1"/>
</dbReference>
<dbReference type="SUPFAM" id="SSF53474">
    <property type="entry name" value="alpha/beta-Hydrolases"/>
    <property type="match status" value="1"/>
</dbReference>
<keyword evidence="3" id="KW-0472">Membrane</keyword>
<dbReference type="PANTHER" id="PTHR43248">
    <property type="entry name" value="2-SUCCINYL-6-HYDROXY-2,4-CYCLOHEXADIENE-1-CARBOXYLATE SYNTHASE"/>
    <property type="match status" value="1"/>
</dbReference>
<evidence type="ECO:0000259" key="5">
    <source>
        <dbReference type="Pfam" id="PF08386"/>
    </source>
</evidence>
<evidence type="ECO:0000256" key="3">
    <source>
        <dbReference type="SAM" id="Phobius"/>
    </source>
</evidence>
<keyword evidence="3" id="KW-0812">Transmembrane</keyword>
<sequence length="654" mass="74250">MNAKKKLSKKRRIIYLITVLTLVLGGIAMYMVVFVSDIPKTQPNVNHKPLNSLEISKDTLHDHLNNSLGIIETGRLVVKENREKVNSNLIELYFERFKTTAVKPFPPIFFLAGGPGSSSTRVGKTSYFFLFKELSKYADVVLLDQRGTGNSIPNLECRNSLDLPVDITENVQEEIMKDLLDKCRECADEFTYMGIDLSTYNSYESVLDIDAIRRALGYEEITLYGYSYGTELAQIYIKYFEGVVHKAILVGALAPDHGLKLPSDVQSQYVKMDSLMRLDKKLSKYIPNFLDLVKETHEQIKESPVDVKIPIKDAFGNNPSGAENALASVISIFRPTINMTLTETHLQMMISDRVGQDHAMERLPSLYYKMSQGNYREIGNSLRNFKRRRLPNALFFTANGASGYTDKLWKESFEQETSTIFSHFGISYGRYPEIYTTFKASKIDGLNAPVYGNTEVLFINGELDGRTPQRLADTIATRFPNNKKITVQNTGHNGLLSNAIMTGVIDFLKDSLTEDVRIKRKIAFRPPVPYMYSMSDTIYKEINLHGVTAGMDLYNSLSAEHIAKNDYLFDFSENSFTQLYHRLEEANRYKDAITILKFVIAKFPKSSVIHRSLAEAYLLTEDSGKAESHLKTALDLNFFDVRSQALFLKLQNQK</sequence>
<dbReference type="SUPFAM" id="SSF48452">
    <property type="entry name" value="TPR-like"/>
    <property type="match status" value="1"/>
</dbReference>
<feature type="domain" description="Peptidase S33 tripeptidyl aminopeptidase-like C-terminal" evidence="5">
    <location>
        <begin position="450"/>
        <end position="511"/>
    </location>
</feature>
<evidence type="ECO:0000313" key="6">
    <source>
        <dbReference type="EMBL" id="MDT7831757.1"/>
    </source>
</evidence>
<organism evidence="6 7">
    <name type="scientific">Asprobacillus argus</name>
    <dbReference type="NCBI Taxonomy" id="3076534"/>
    <lineage>
        <taxon>Bacteria</taxon>
        <taxon>Pseudomonadati</taxon>
        <taxon>Bacteroidota</taxon>
        <taxon>Flavobacteriia</taxon>
        <taxon>Flavobacteriales</taxon>
        <taxon>Flavobacteriaceae</taxon>
        <taxon>Asprobacillus</taxon>
    </lineage>
</organism>
<protein>
    <submittedName>
        <fullName evidence="6">Alpha/beta fold hydrolase</fullName>
    </submittedName>
</protein>
<feature type="transmembrane region" description="Helical" evidence="3">
    <location>
        <begin position="12"/>
        <end position="35"/>
    </location>
</feature>
<feature type="domain" description="AB hydrolase-1" evidence="4">
    <location>
        <begin position="106"/>
        <end position="266"/>
    </location>
</feature>
<dbReference type="InterPro" id="IPR013595">
    <property type="entry name" value="Pept_S33_TAP-like_C"/>
</dbReference>
<comment type="similarity">
    <text evidence="1">Belongs to the peptidase S33 family.</text>
</comment>
<dbReference type="Gene3D" id="3.40.50.1820">
    <property type="entry name" value="alpha/beta hydrolase"/>
    <property type="match status" value="1"/>
</dbReference>
<keyword evidence="7" id="KW-1185">Reference proteome</keyword>
<accession>A0ABU3LDH4</accession>
<evidence type="ECO:0000256" key="2">
    <source>
        <dbReference type="ARBA" id="ARBA00022801"/>
    </source>
</evidence>
<dbReference type="Pfam" id="PF08386">
    <property type="entry name" value="Abhydrolase_4"/>
    <property type="match status" value="1"/>
</dbReference>
<dbReference type="Proteomes" id="UP001257277">
    <property type="component" value="Unassembled WGS sequence"/>
</dbReference>
<keyword evidence="3" id="KW-1133">Transmembrane helix</keyword>
<dbReference type="EMBL" id="JAVTTO010000002">
    <property type="protein sequence ID" value="MDT7831757.1"/>
    <property type="molecule type" value="Genomic_DNA"/>
</dbReference>
<proteinExistence type="inferred from homology"/>
<comment type="caution">
    <text evidence="6">The sequence shown here is derived from an EMBL/GenBank/DDBJ whole genome shotgun (WGS) entry which is preliminary data.</text>
</comment>
<dbReference type="InterPro" id="IPR051601">
    <property type="entry name" value="Serine_prot/Carboxylest_S33"/>
</dbReference>
<keyword evidence="2 6" id="KW-0378">Hydrolase</keyword>
<dbReference type="InterPro" id="IPR011990">
    <property type="entry name" value="TPR-like_helical_dom_sf"/>
</dbReference>